<keyword evidence="8" id="KW-1185">Reference proteome</keyword>
<evidence type="ECO:0000313" key="8">
    <source>
        <dbReference type="Proteomes" id="UP000481417"/>
    </source>
</evidence>
<dbReference type="Proteomes" id="UP000481417">
    <property type="component" value="Unassembled WGS sequence"/>
</dbReference>
<dbReference type="PANTHER" id="PTHR43820">
    <property type="entry name" value="HIGH-AFFINITY BRANCHED-CHAIN AMINO ACID TRANSPORT ATP-BINDING PROTEIN LIVF"/>
    <property type="match status" value="1"/>
</dbReference>
<dbReference type="SMART" id="SM00382">
    <property type="entry name" value="AAA"/>
    <property type="match status" value="1"/>
</dbReference>
<feature type="domain" description="ABC transporter" evidence="6">
    <location>
        <begin position="6"/>
        <end position="239"/>
    </location>
</feature>
<dbReference type="RefSeq" id="WP_154766033.1">
    <property type="nucleotide sequence ID" value="NZ_WMBT01000021.1"/>
</dbReference>
<dbReference type="InterPro" id="IPR027417">
    <property type="entry name" value="P-loop_NTPase"/>
</dbReference>
<dbReference type="InterPro" id="IPR003439">
    <property type="entry name" value="ABC_transporter-like_ATP-bd"/>
</dbReference>
<evidence type="ECO:0000256" key="4">
    <source>
        <dbReference type="ARBA" id="ARBA00022840"/>
    </source>
</evidence>
<dbReference type="InterPro" id="IPR052156">
    <property type="entry name" value="BCAA_Transport_ATP-bd_LivF"/>
</dbReference>
<organism evidence="7 8">
    <name type="scientific">Paracoccus lichenicola</name>
    <dbReference type="NCBI Taxonomy" id="2665644"/>
    <lineage>
        <taxon>Bacteria</taxon>
        <taxon>Pseudomonadati</taxon>
        <taxon>Pseudomonadota</taxon>
        <taxon>Alphaproteobacteria</taxon>
        <taxon>Rhodobacterales</taxon>
        <taxon>Paracoccaceae</taxon>
        <taxon>Paracoccus</taxon>
    </lineage>
</organism>
<evidence type="ECO:0000256" key="3">
    <source>
        <dbReference type="ARBA" id="ARBA00022741"/>
    </source>
</evidence>
<name>A0A6L6HUK1_9RHOB</name>
<dbReference type="Pfam" id="PF00005">
    <property type="entry name" value="ABC_tran"/>
    <property type="match status" value="1"/>
</dbReference>
<dbReference type="SUPFAM" id="SSF52540">
    <property type="entry name" value="P-loop containing nucleoside triphosphate hydrolases"/>
    <property type="match status" value="1"/>
</dbReference>
<keyword evidence="3" id="KW-0547">Nucleotide-binding</keyword>
<dbReference type="GO" id="GO:0016887">
    <property type="term" value="F:ATP hydrolysis activity"/>
    <property type="evidence" value="ECO:0007669"/>
    <property type="project" value="InterPro"/>
</dbReference>
<evidence type="ECO:0000256" key="2">
    <source>
        <dbReference type="ARBA" id="ARBA00022448"/>
    </source>
</evidence>
<dbReference type="Gene3D" id="3.40.50.300">
    <property type="entry name" value="P-loop containing nucleotide triphosphate hydrolases"/>
    <property type="match status" value="1"/>
</dbReference>
<sequence>MSGAILSTHGLVARYGDFQALYGIDFHIDAGEAVALIGANGAGKSTFLRAVMGLLPVAPDMVRMGGQPVGGTPADRMVQKGVAIVPEGRRLFSGMSVQDNLRVAVDQADRLGRKGGWSLARLHQLFPILKEKARTPVQSLSGGQQQMVSIGRALLCQPRVLLCDEISLGLAPRVIREIYAALPEVRAQGTSVVLVEQDVGLAQSASDRLYCMLEGRVTLTGPSGSVTRDAIGQAYFGGSHAVA</sequence>
<evidence type="ECO:0000259" key="6">
    <source>
        <dbReference type="PROSITE" id="PS50893"/>
    </source>
</evidence>
<evidence type="ECO:0000256" key="5">
    <source>
        <dbReference type="ARBA" id="ARBA00022970"/>
    </source>
</evidence>
<gene>
    <name evidence="7" type="ORF">GIY56_16855</name>
</gene>
<keyword evidence="5" id="KW-0029">Amino-acid transport</keyword>
<dbReference type="GO" id="GO:0015658">
    <property type="term" value="F:branched-chain amino acid transmembrane transporter activity"/>
    <property type="evidence" value="ECO:0007669"/>
    <property type="project" value="TreeGrafter"/>
</dbReference>
<dbReference type="CDD" id="cd03224">
    <property type="entry name" value="ABC_TM1139_LivF_branched"/>
    <property type="match status" value="1"/>
</dbReference>
<dbReference type="InterPro" id="IPR017871">
    <property type="entry name" value="ABC_transporter-like_CS"/>
</dbReference>
<dbReference type="GO" id="GO:0015807">
    <property type="term" value="P:L-amino acid transport"/>
    <property type="evidence" value="ECO:0007669"/>
    <property type="project" value="TreeGrafter"/>
</dbReference>
<dbReference type="PROSITE" id="PS50893">
    <property type="entry name" value="ABC_TRANSPORTER_2"/>
    <property type="match status" value="1"/>
</dbReference>
<comment type="similarity">
    <text evidence="1">Belongs to the ABC transporter superfamily.</text>
</comment>
<keyword evidence="4 7" id="KW-0067">ATP-binding</keyword>
<accession>A0A6L6HUK1</accession>
<dbReference type="PROSITE" id="PS00211">
    <property type="entry name" value="ABC_TRANSPORTER_1"/>
    <property type="match status" value="1"/>
</dbReference>
<evidence type="ECO:0000313" key="7">
    <source>
        <dbReference type="EMBL" id="MTE01962.1"/>
    </source>
</evidence>
<dbReference type="EMBL" id="WMBT01000021">
    <property type="protein sequence ID" value="MTE01962.1"/>
    <property type="molecule type" value="Genomic_DNA"/>
</dbReference>
<comment type="caution">
    <text evidence="7">The sequence shown here is derived from an EMBL/GenBank/DDBJ whole genome shotgun (WGS) entry which is preliminary data.</text>
</comment>
<keyword evidence="2" id="KW-0813">Transport</keyword>
<dbReference type="AlphaFoldDB" id="A0A6L6HUK1"/>
<proteinExistence type="inferred from homology"/>
<dbReference type="InterPro" id="IPR003593">
    <property type="entry name" value="AAA+_ATPase"/>
</dbReference>
<dbReference type="GO" id="GO:0005524">
    <property type="term" value="F:ATP binding"/>
    <property type="evidence" value="ECO:0007669"/>
    <property type="project" value="UniProtKB-KW"/>
</dbReference>
<reference evidence="7 8" key="1">
    <citation type="submission" date="2019-11" db="EMBL/GenBank/DDBJ databases">
        <authorList>
            <person name="Lang L."/>
        </authorList>
    </citation>
    <scope>NUCLEOTIDE SEQUENCE [LARGE SCALE GENOMIC DNA]</scope>
    <source>
        <strain evidence="7 8">YIM 132242</strain>
    </source>
</reference>
<evidence type="ECO:0000256" key="1">
    <source>
        <dbReference type="ARBA" id="ARBA00005417"/>
    </source>
</evidence>
<protein>
    <submittedName>
        <fullName evidence="7">ATP-binding cassette domain-containing protein</fullName>
    </submittedName>
</protein>
<dbReference type="PANTHER" id="PTHR43820:SF5">
    <property type="entry name" value="HIGH-AFFINITY BRANCHED-CHAIN AMINO ACID TRANSPORT ATP-BINDING PROTEIN"/>
    <property type="match status" value="1"/>
</dbReference>